<keyword evidence="6" id="KW-0326">Glycosidase</keyword>
<evidence type="ECO:0000256" key="1">
    <source>
        <dbReference type="ARBA" id="ARBA00000632"/>
    </source>
</evidence>
<dbReference type="GO" id="GO:0003796">
    <property type="term" value="F:lysozyme activity"/>
    <property type="evidence" value="ECO:0007669"/>
    <property type="project" value="UniProtKB-EC"/>
</dbReference>
<evidence type="ECO:0000256" key="7">
    <source>
        <dbReference type="RuleBase" id="RU004440"/>
    </source>
</evidence>
<organism evidence="10">
    <name type="scientific">Coptotermes formosanus</name>
    <name type="common">Formosan subterranean termite</name>
    <dbReference type="NCBI Taxonomy" id="36987"/>
    <lineage>
        <taxon>Eukaryota</taxon>
        <taxon>Metazoa</taxon>
        <taxon>Ecdysozoa</taxon>
        <taxon>Arthropoda</taxon>
        <taxon>Hexapoda</taxon>
        <taxon>Insecta</taxon>
        <taxon>Pterygota</taxon>
        <taxon>Neoptera</taxon>
        <taxon>Polyneoptera</taxon>
        <taxon>Dictyoptera</taxon>
        <taxon>Blattodea</taxon>
        <taxon>Blattoidea</taxon>
        <taxon>Termitoidae</taxon>
        <taxon>Rhinotermitidae</taxon>
        <taxon>Coptotermes</taxon>
    </lineage>
</organism>
<keyword evidence="4" id="KW-0929">Antimicrobial</keyword>
<dbReference type="GO" id="GO:0031640">
    <property type="term" value="P:killing of cells of another organism"/>
    <property type="evidence" value="ECO:0007669"/>
    <property type="project" value="UniProtKB-KW"/>
</dbReference>
<keyword evidence="6" id="KW-0378">Hydrolase</keyword>
<dbReference type="PRINTS" id="PR00135">
    <property type="entry name" value="LYZLACT"/>
</dbReference>
<dbReference type="EC" id="3.2.1.17" evidence="3"/>
<dbReference type="PANTHER" id="PTHR11407:SF63">
    <property type="entry name" value="LYSOZYME C"/>
    <property type="match status" value="1"/>
</dbReference>
<dbReference type="InterPro" id="IPR019799">
    <property type="entry name" value="Glyco_hydro_22_CS"/>
</dbReference>
<dbReference type="CDD" id="cd16899">
    <property type="entry name" value="LYZ_C_invert"/>
    <property type="match status" value="1"/>
</dbReference>
<dbReference type="FunFam" id="1.10.530.10:FF:000001">
    <property type="entry name" value="Lysozyme C"/>
    <property type="match status" value="1"/>
</dbReference>
<dbReference type="Pfam" id="PF00062">
    <property type="entry name" value="Lys"/>
    <property type="match status" value="1"/>
</dbReference>
<sequence>MELRNSPMLLIAVLFLCTVHITTARVLTPCQIARELYEHGIRREQLNDWVCLVMSESSGNTHAINTQNSDGSYDYGLFQINSRYWCGQHGPGGACNIACSELLSDNISVAVNCAKKIYGVHRFDAWEGWKQKCRGRSLQDVTRCLYQLQCGCGQNYPF</sequence>
<dbReference type="PROSITE" id="PS00128">
    <property type="entry name" value="GLYCOSYL_HYDROL_F22_1"/>
    <property type="match status" value="1"/>
</dbReference>
<feature type="domain" description="Glycosyl hydrolases family 22 (GH22)" evidence="9">
    <location>
        <begin position="95"/>
        <end position="113"/>
    </location>
</feature>
<dbReference type="PROSITE" id="PS51348">
    <property type="entry name" value="GLYCOSYL_HYDROL_F22_2"/>
    <property type="match status" value="1"/>
</dbReference>
<evidence type="ECO:0000256" key="3">
    <source>
        <dbReference type="ARBA" id="ARBA00012732"/>
    </source>
</evidence>
<feature type="signal peptide" evidence="8">
    <location>
        <begin position="1"/>
        <end position="24"/>
    </location>
</feature>
<protein>
    <recommendedName>
        <fullName evidence="3">lysozyme</fullName>
        <ecNumber evidence="3">3.2.1.17</ecNumber>
    </recommendedName>
</protein>
<keyword evidence="8" id="KW-0732">Signal</keyword>
<feature type="chain" id="PRO_5003939802" description="lysozyme" evidence="8">
    <location>
        <begin position="25"/>
        <end position="158"/>
    </location>
</feature>
<dbReference type="PRINTS" id="PR00137">
    <property type="entry name" value="LYSOZYME"/>
</dbReference>
<evidence type="ECO:0000256" key="2">
    <source>
        <dbReference type="ARBA" id="ARBA00010859"/>
    </source>
</evidence>
<keyword evidence="5" id="KW-1015">Disulfide bond</keyword>
<dbReference type="EMBL" id="JX915872">
    <property type="protein sequence ID" value="AFZ78838.1"/>
    <property type="molecule type" value="mRNA"/>
</dbReference>
<name>L0AUF5_COPFO</name>
<dbReference type="InterPro" id="IPR001916">
    <property type="entry name" value="Glyco_hydro_22"/>
</dbReference>
<dbReference type="PANTHER" id="PTHR11407">
    <property type="entry name" value="LYSOZYME C"/>
    <property type="match status" value="1"/>
</dbReference>
<evidence type="ECO:0000256" key="6">
    <source>
        <dbReference type="ARBA" id="ARBA00023295"/>
    </source>
</evidence>
<evidence type="ECO:0000256" key="4">
    <source>
        <dbReference type="ARBA" id="ARBA00022638"/>
    </source>
</evidence>
<dbReference type="SUPFAM" id="SSF53955">
    <property type="entry name" value="Lysozyme-like"/>
    <property type="match status" value="1"/>
</dbReference>
<evidence type="ECO:0000313" key="10">
    <source>
        <dbReference type="EMBL" id="AFZ78838.1"/>
    </source>
</evidence>
<evidence type="ECO:0000256" key="8">
    <source>
        <dbReference type="SAM" id="SignalP"/>
    </source>
</evidence>
<proteinExistence type="evidence at transcript level"/>
<accession>L0AUF5</accession>
<comment type="catalytic activity">
    <reaction evidence="1">
        <text>Hydrolysis of (1-&gt;4)-beta-linkages between N-acetylmuramic acid and N-acetyl-D-glucosamine residues in a peptidoglycan and between N-acetyl-D-glucosamine residues in chitodextrins.</text>
        <dbReference type="EC" id="3.2.1.17"/>
    </reaction>
</comment>
<dbReference type="GO" id="GO:0042742">
    <property type="term" value="P:defense response to bacterium"/>
    <property type="evidence" value="ECO:0007669"/>
    <property type="project" value="UniProtKB-KW"/>
</dbReference>
<evidence type="ECO:0000259" key="9">
    <source>
        <dbReference type="PROSITE" id="PS00128"/>
    </source>
</evidence>
<dbReference type="InterPro" id="IPR000974">
    <property type="entry name" value="Glyco_hydro_22_lys"/>
</dbReference>
<evidence type="ECO:0000256" key="5">
    <source>
        <dbReference type="ARBA" id="ARBA00023157"/>
    </source>
</evidence>
<dbReference type="InterPro" id="IPR023346">
    <property type="entry name" value="Lysozyme-like_dom_sf"/>
</dbReference>
<keyword evidence="4" id="KW-0081">Bacteriolytic enzyme</keyword>
<dbReference type="AlphaFoldDB" id="L0AUF5"/>
<comment type="similarity">
    <text evidence="2 7">Belongs to the glycosyl hydrolase 22 family.</text>
</comment>
<dbReference type="SMART" id="SM00263">
    <property type="entry name" value="LYZ1"/>
    <property type="match status" value="1"/>
</dbReference>
<reference evidence="10" key="1">
    <citation type="submission" date="2012-10" db="EMBL/GenBank/DDBJ databases">
        <title>Immune-Related transcriptome of Coptotermes formosanus Shiraki workers: the defense mechanism.</title>
        <authorList>
            <person name="Hussain A."/>
            <person name="Li Y.F."/>
            <person name="Cheng Y."/>
            <person name="Liu Y."/>
            <person name="Chen C.C."/>
            <person name="Wen S.Y."/>
        </authorList>
    </citation>
    <scope>NUCLEOTIDE SEQUENCE</scope>
</reference>
<dbReference type="Gene3D" id="1.10.530.10">
    <property type="match status" value="1"/>
</dbReference>